<accession>A0ACC0TJB6</accession>
<evidence type="ECO:0000313" key="1">
    <source>
        <dbReference type="EMBL" id="KAI9401454.1"/>
    </source>
</evidence>
<gene>
    <name evidence="1" type="ORF">POPTR_001G125501v4</name>
</gene>
<keyword evidence="2" id="KW-1185">Reference proteome</keyword>
<proteinExistence type="predicted"/>
<name>A0ACC0TJB6_POPTR</name>
<protein>
    <submittedName>
        <fullName evidence="1">Uncharacterized protein</fullName>
    </submittedName>
</protein>
<comment type="caution">
    <text evidence="1">The sequence shown here is derived from an EMBL/GenBank/DDBJ whole genome shotgun (WGS) entry which is preliminary data.</text>
</comment>
<reference evidence="1 2" key="1">
    <citation type="journal article" date="2006" name="Science">
        <title>The genome of black cottonwood, Populus trichocarpa (Torr. &amp; Gray).</title>
        <authorList>
            <person name="Tuskan G.A."/>
            <person name="Difazio S."/>
            <person name="Jansson S."/>
            <person name="Bohlmann J."/>
            <person name="Grigoriev I."/>
            <person name="Hellsten U."/>
            <person name="Putnam N."/>
            <person name="Ralph S."/>
            <person name="Rombauts S."/>
            <person name="Salamov A."/>
            <person name="Schein J."/>
            <person name="Sterck L."/>
            <person name="Aerts A."/>
            <person name="Bhalerao R.R."/>
            <person name="Bhalerao R.P."/>
            <person name="Blaudez D."/>
            <person name="Boerjan W."/>
            <person name="Brun A."/>
            <person name="Brunner A."/>
            <person name="Busov V."/>
            <person name="Campbell M."/>
            <person name="Carlson J."/>
            <person name="Chalot M."/>
            <person name="Chapman J."/>
            <person name="Chen G.L."/>
            <person name="Cooper D."/>
            <person name="Coutinho P.M."/>
            <person name="Couturier J."/>
            <person name="Covert S."/>
            <person name="Cronk Q."/>
            <person name="Cunningham R."/>
            <person name="Davis J."/>
            <person name="Degroeve S."/>
            <person name="Dejardin A."/>
            <person name="Depamphilis C."/>
            <person name="Detter J."/>
            <person name="Dirks B."/>
            <person name="Dubchak I."/>
            <person name="Duplessis S."/>
            <person name="Ehlting J."/>
            <person name="Ellis B."/>
            <person name="Gendler K."/>
            <person name="Goodstein D."/>
            <person name="Gribskov M."/>
            <person name="Grimwood J."/>
            <person name="Groover A."/>
            <person name="Gunter L."/>
            <person name="Hamberger B."/>
            <person name="Heinze B."/>
            <person name="Helariutta Y."/>
            <person name="Henrissat B."/>
            <person name="Holligan D."/>
            <person name="Holt R."/>
            <person name="Huang W."/>
            <person name="Islam-Faridi N."/>
            <person name="Jones S."/>
            <person name="Jones-Rhoades M."/>
            <person name="Jorgensen R."/>
            <person name="Joshi C."/>
            <person name="Kangasjarvi J."/>
            <person name="Karlsson J."/>
            <person name="Kelleher C."/>
            <person name="Kirkpatrick R."/>
            <person name="Kirst M."/>
            <person name="Kohler A."/>
            <person name="Kalluri U."/>
            <person name="Larimer F."/>
            <person name="Leebens-Mack J."/>
            <person name="Leple J.C."/>
            <person name="Locascio P."/>
            <person name="Lou Y."/>
            <person name="Lucas S."/>
            <person name="Martin F."/>
            <person name="Montanini B."/>
            <person name="Napoli C."/>
            <person name="Nelson D.R."/>
            <person name="Nelson C."/>
            <person name="Nieminen K."/>
            <person name="Nilsson O."/>
            <person name="Pereda V."/>
            <person name="Peter G."/>
            <person name="Philippe R."/>
            <person name="Pilate G."/>
            <person name="Poliakov A."/>
            <person name="Razumovskaya J."/>
            <person name="Richardson P."/>
            <person name="Rinaldi C."/>
            <person name="Ritland K."/>
            <person name="Rouze P."/>
            <person name="Ryaboy D."/>
            <person name="Schmutz J."/>
            <person name="Schrader J."/>
            <person name="Segerman B."/>
            <person name="Shin H."/>
            <person name="Siddiqui A."/>
            <person name="Sterky F."/>
            <person name="Terry A."/>
            <person name="Tsai C.J."/>
            <person name="Uberbacher E."/>
            <person name="Unneberg P."/>
            <person name="Vahala J."/>
            <person name="Wall K."/>
            <person name="Wessler S."/>
            <person name="Yang G."/>
            <person name="Yin T."/>
            <person name="Douglas C."/>
            <person name="Marra M."/>
            <person name="Sandberg G."/>
            <person name="Van de Peer Y."/>
            <person name="Rokhsar D."/>
        </authorList>
    </citation>
    <scope>NUCLEOTIDE SEQUENCE [LARGE SCALE GENOMIC DNA]</scope>
    <source>
        <strain evidence="2">cv. Nisqually</strain>
    </source>
</reference>
<dbReference type="Proteomes" id="UP000006729">
    <property type="component" value="Chromosome 1"/>
</dbReference>
<sequence>MHQSVPSGYSKASSVTVANIESETILGCCYGALESVYCCTHASSECTPDHCRRSISRNPACGYLGGGSRKHLNNLVFFVLSPALVGSNLAKYITLRSLPELWLDGSDRIHFESKLFLQFVIAIQDFLPDILPMPMRLSTSLACHPSMQTSKFLHILPTLFCPALLFSPSKTCRPSHRREEADILFPGNLDKMLLVIVLAVCKEKGSPFGVSDVCTGNGMAYVSLSMAIGSLYIWSYVYNIVRIYSSKDSDEAKPDVLPEGTESAGEKNESAKCRTGPPLPSRSLTWRNFWRLFAPAIIGAIVGLMIGIIPPFRKVLIGDRAPLHAVEDSADMVGKAAIPIITLILGANLLKGLKGSKVPLLVIIGIVAIRYIILPILGVVIIKYAIHFRLVRSDPLYQFVLLLQFALPPANSVATMSQLFGVGQTECSVIMLWTNALATVSLTVWSTFFIWFVR</sequence>
<organism evidence="1 2">
    <name type="scientific">Populus trichocarpa</name>
    <name type="common">Western balsam poplar</name>
    <name type="synonym">Populus balsamifera subsp. trichocarpa</name>
    <dbReference type="NCBI Taxonomy" id="3694"/>
    <lineage>
        <taxon>Eukaryota</taxon>
        <taxon>Viridiplantae</taxon>
        <taxon>Streptophyta</taxon>
        <taxon>Embryophyta</taxon>
        <taxon>Tracheophyta</taxon>
        <taxon>Spermatophyta</taxon>
        <taxon>Magnoliopsida</taxon>
        <taxon>eudicotyledons</taxon>
        <taxon>Gunneridae</taxon>
        <taxon>Pentapetalae</taxon>
        <taxon>rosids</taxon>
        <taxon>fabids</taxon>
        <taxon>Malpighiales</taxon>
        <taxon>Salicaceae</taxon>
        <taxon>Saliceae</taxon>
        <taxon>Populus</taxon>
    </lineage>
</organism>
<evidence type="ECO:0000313" key="2">
    <source>
        <dbReference type="Proteomes" id="UP000006729"/>
    </source>
</evidence>
<dbReference type="EMBL" id="CM009290">
    <property type="protein sequence ID" value="KAI9401454.1"/>
    <property type="molecule type" value="Genomic_DNA"/>
</dbReference>